<feature type="compositionally biased region" description="Low complexity" evidence="6">
    <location>
        <begin position="113"/>
        <end position="126"/>
    </location>
</feature>
<keyword evidence="3 4" id="KW-1015">Disulfide bond</keyword>
<feature type="signal peptide" evidence="7">
    <location>
        <begin position="1"/>
        <end position="23"/>
    </location>
</feature>
<dbReference type="CDD" id="cd00041">
    <property type="entry name" value="CUB"/>
    <property type="match status" value="1"/>
</dbReference>
<keyword evidence="1 5" id="KW-0768">Sushi</keyword>
<reference evidence="11" key="1">
    <citation type="submission" date="2025-08" db="UniProtKB">
        <authorList>
            <consortium name="RefSeq"/>
        </authorList>
    </citation>
    <scope>IDENTIFICATION</scope>
</reference>
<evidence type="ECO:0000256" key="4">
    <source>
        <dbReference type="PROSITE-ProRule" id="PRU00059"/>
    </source>
</evidence>
<dbReference type="GO" id="GO:0043025">
    <property type="term" value="C:neuronal cell body"/>
    <property type="evidence" value="ECO:0007669"/>
    <property type="project" value="TreeGrafter"/>
</dbReference>
<dbReference type="GO" id="GO:0050773">
    <property type="term" value="P:regulation of dendrite development"/>
    <property type="evidence" value="ECO:0007669"/>
    <property type="project" value="TreeGrafter"/>
</dbReference>
<dbReference type="OrthoDB" id="9908249at2759"/>
<dbReference type="InterPro" id="IPR000436">
    <property type="entry name" value="Sushi_SCR_CCP_dom"/>
</dbReference>
<dbReference type="PROSITE" id="PS50923">
    <property type="entry name" value="SUSHI"/>
    <property type="match status" value="1"/>
</dbReference>
<keyword evidence="7" id="KW-0732">Signal</keyword>
<evidence type="ECO:0000256" key="1">
    <source>
        <dbReference type="ARBA" id="ARBA00022659"/>
    </source>
</evidence>
<proteinExistence type="predicted"/>
<dbReference type="KEGG" id="alim:106536310"/>
<evidence type="ECO:0000256" key="3">
    <source>
        <dbReference type="ARBA" id="ARBA00023157"/>
    </source>
</evidence>
<evidence type="ECO:0000256" key="7">
    <source>
        <dbReference type="SAM" id="SignalP"/>
    </source>
</evidence>
<evidence type="ECO:0000313" key="10">
    <source>
        <dbReference type="Proteomes" id="UP000192220"/>
    </source>
</evidence>
<dbReference type="GO" id="GO:0043197">
    <property type="term" value="C:dendritic spine"/>
    <property type="evidence" value="ECO:0007669"/>
    <property type="project" value="TreeGrafter"/>
</dbReference>
<evidence type="ECO:0000256" key="5">
    <source>
        <dbReference type="PROSITE-ProRule" id="PRU00302"/>
    </source>
</evidence>
<dbReference type="GO" id="GO:0090036">
    <property type="term" value="P:regulation of protein kinase C signaling"/>
    <property type="evidence" value="ECO:0007669"/>
    <property type="project" value="TreeGrafter"/>
</dbReference>
<dbReference type="Pfam" id="PF00084">
    <property type="entry name" value="Sushi"/>
    <property type="match status" value="1"/>
</dbReference>
<dbReference type="SUPFAM" id="SSF57535">
    <property type="entry name" value="Complement control module/SCR domain"/>
    <property type="match status" value="1"/>
</dbReference>
<evidence type="ECO:0000313" key="11">
    <source>
        <dbReference type="RefSeq" id="XP_013888977.1"/>
    </source>
</evidence>
<evidence type="ECO:0000259" key="8">
    <source>
        <dbReference type="PROSITE" id="PS01180"/>
    </source>
</evidence>
<dbReference type="Gene3D" id="2.60.120.290">
    <property type="entry name" value="Spermadhesin, CUB domain"/>
    <property type="match status" value="2"/>
</dbReference>
<feature type="domain" description="CUB" evidence="8">
    <location>
        <begin position="341"/>
        <end position="395"/>
    </location>
</feature>
<dbReference type="InterPro" id="IPR000859">
    <property type="entry name" value="CUB_dom"/>
</dbReference>
<feature type="domain" description="Sushi" evidence="9">
    <location>
        <begin position="280"/>
        <end position="339"/>
    </location>
</feature>
<keyword evidence="10" id="KW-1185">Reference proteome</keyword>
<dbReference type="InParanoid" id="A0A2I4D9R6"/>
<feature type="disulfide bond" evidence="4">
    <location>
        <begin position="341"/>
        <end position="368"/>
    </location>
</feature>
<dbReference type="InterPro" id="IPR051277">
    <property type="entry name" value="SEZ6_CSMD_C4BPB_Regulators"/>
</dbReference>
<gene>
    <name evidence="11" type="primary">LOC106536310</name>
</gene>
<name>A0A2I4D9R6_AUSLI</name>
<dbReference type="SUPFAM" id="SSF49854">
    <property type="entry name" value="Spermadhesin, CUB domain"/>
    <property type="match status" value="2"/>
</dbReference>
<dbReference type="GO" id="GO:0005783">
    <property type="term" value="C:endoplasmic reticulum"/>
    <property type="evidence" value="ECO:0007669"/>
    <property type="project" value="TreeGrafter"/>
</dbReference>
<organism evidence="10 11">
    <name type="scientific">Austrofundulus limnaeus</name>
    <name type="common">Annual killifish</name>
    <dbReference type="NCBI Taxonomy" id="52670"/>
    <lineage>
        <taxon>Eukaryota</taxon>
        <taxon>Metazoa</taxon>
        <taxon>Chordata</taxon>
        <taxon>Craniata</taxon>
        <taxon>Vertebrata</taxon>
        <taxon>Euteleostomi</taxon>
        <taxon>Actinopterygii</taxon>
        <taxon>Neopterygii</taxon>
        <taxon>Teleostei</taxon>
        <taxon>Neoteleostei</taxon>
        <taxon>Acanthomorphata</taxon>
        <taxon>Ovalentaria</taxon>
        <taxon>Atherinomorphae</taxon>
        <taxon>Cyprinodontiformes</taxon>
        <taxon>Rivulidae</taxon>
        <taxon>Austrofundulus</taxon>
    </lineage>
</organism>
<feature type="compositionally biased region" description="Basic and acidic residues" evidence="6">
    <location>
        <begin position="149"/>
        <end position="158"/>
    </location>
</feature>
<dbReference type="Proteomes" id="UP000192220">
    <property type="component" value="Unplaced"/>
</dbReference>
<protein>
    <submittedName>
        <fullName evidence="11">Seizure protein 6</fullName>
    </submittedName>
</protein>
<evidence type="ECO:0000259" key="9">
    <source>
        <dbReference type="PROSITE" id="PS50923"/>
    </source>
</evidence>
<dbReference type="PANTHER" id="PTHR45656:SF1">
    <property type="entry name" value="SEIZURE PROTEIN 6 HOMOLOG"/>
    <property type="match status" value="1"/>
</dbReference>
<dbReference type="InterPro" id="IPR035914">
    <property type="entry name" value="Sperma_CUB_dom_sf"/>
</dbReference>
<sequence length="395" mass="42728">MDRIREYRLVLLLVLELMAGSGAWTSGDSSPVGPGGPLSTSSPPSTVQDSDRRPPLVTTASPITPPHHPLLYLTPPLHQAPRRSQNQPKPFEHGAGPGSSSRPGPEKRLFQESTKSSSLLTSAAPPHLRSVRGPVSEDPSSVSSTAGAAERKDAKAASDEEQTTIIFTTQSPVSCQLNLTRPEGYIEAPPRSSSTTHCSYLISVYMGYGVEVQVMNVNLSEGDKVVFEDVGHEESTMLANESVLMRGLVLQSHSNQISIHFHSLRVQPGSVLLRYQAFVLSCAFPQQPLHGDVSVSSLHSGGEAFFSCLTGYRLQGSGVLTCRNATTPYWSGKEPRCEAACGGFFRNITVGRIVSPGFPTNYSNNLTCHWLLEAPEGQKLHIHFEKVALAEDDDR</sequence>
<dbReference type="PANTHER" id="PTHR45656">
    <property type="entry name" value="PROTEIN CBR-CLEC-78"/>
    <property type="match status" value="1"/>
</dbReference>
<accession>A0A2I4D9R6</accession>
<evidence type="ECO:0000256" key="2">
    <source>
        <dbReference type="ARBA" id="ARBA00022737"/>
    </source>
</evidence>
<dbReference type="RefSeq" id="XP_013888977.1">
    <property type="nucleotide sequence ID" value="XM_014033523.1"/>
</dbReference>
<keyword evidence="2" id="KW-0677">Repeat</keyword>
<dbReference type="AlphaFoldDB" id="A0A2I4D9R6"/>
<comment type="caution">
    <text evidence="5">Lacks conserved residue(s) required for the propagation of feature annotation.</text>
</comment>
<dbReference type="CDD" id="cd00033">
    <property type="entry name" value="CCP"/>
    <property type="match status" value="1"/>
</dbReference>
<dbReference type="Pfam" id="PF00431">
    <property type="entry name" value="CUB"/>
    <property type="match status" value="1"/>
</dbReference>
<dbReference type="GeneID" id="106536310"/>
<dbReference type="GO" id="GO:0060074">
    <property type="term" value="P:synapse maturation"/>
    <property type="evidence" value="ECO:0007669"/>
    <property type="project" value="TreeGrafter"/>
</dbReference>
<dbReference type="SMART" id="SM00032">
    <property type="entry name" value="CCP"/>
    <property type="match status" value="1"/>
</dbReference>
<feature type="region of interest" description="Disordered" evidence="6">
    <location>
        <begin position="24"/>
        <end position="161"/>
    </location>
</feature>
<dbReference type="STRING" id="52670.A0A2I4D9R6"/>
<dbReference type="Gene3D" id="2.10.70.10">
    <property type="entry name" value="Complement Module, domain 1"/>
    <property type="match status" value="1"/>
</dbReference>
<dbReference type="PROSITE" id="PS01180">
    <property type="entry name" value="CUB"/>
    <property type="match status" value="1"/>
</dbReference>
<feature type="compositionally biased region" description="Low complexity" evidence="6">
    <location>
        <begin position="25"/>
        <end position="46"/>
    </location>
</feature>
<evidence type="ECO:0000256" key="6">
    <source>
        <dbReference type="SAM" id="MobiDB-lite"/>
    </source>
</evidence>
<feature type="chain" id="PRO_5014157635" evidence="7">
    <location>
        <begin position="24"/>
        <end position="395"/>
    </location>
</feature>
<dbReference type="GO" id="GO:0043198">
    <property type="term" value="C:dendritic shaft"/>
    <property type="evidence" value="ECO:0007669"/>
    <property type="project" value="TreeGrafter"/>
</dbReference>
<dbReference type="InterPro" id="IPR035976">
    <property type="entry name" value="Sushi/SCR/CCP_sf"/>
</dbReference>